<dbReference type="Proteomes" id="UP000198748">
    <property type="component" value="Unassembled WGS sequence"/>
</dbReference>
<accession>A0A1G7IY17</accession>
<name>A0A1G7IY17_9BACT</name>
<proteinExistence type="predicted"/>
<dbReference type="EMBL" id="FNAN01000009">
    <property type="protein sequence ID" value="SDF17515.1"/>
    <property type="molecule type" value="Genomic_DNA"/>
</dbReference>
<protein>
    <submittedName>
        <fullName evidence="1">Uncharacterized protein</fullName>
    </submittedName>
</protein>
<keyword evidence="2" id="KW-1185">Reference proteome</keyword>
<gene>
    <name evidence="1" type="ORF">SAMN04487996_109128</name>
</gene>
<reference evidence="2" key="1">
    <citation type="submission" date="2016-10" db="EMBL/GenBank/DDBJ databases">
        <authorList>
            <person name="Varghese N."/>
            <person name="Submissions S."/>
        </authorList>
    </citation>
    <scope>NUCLEOTIDE SEQUENCE [LARGE SCALE GENOMIC DNA]</scope>
    <source>
        <strain evidence="2">DSM 25329</strain>
    </source>
</reference>
<organism evidence="1 2">
    <name type="scientific">Dyadobacter soli</name>
    <dbReference type="NCBI Taxonomy" id="659014"/>
    <lineage>
        <taxon>Bacteria</taxon>
        <taxon>Pseudomonadati</taxon>
        <taxon>Bacteroidota</taxon>
        <taxon>Cytophagia</taxon>
        <taxon>Cytophagales</taxon>
        <taxon>Spirosomataceae</taxon>
        <taxon>Dyadobacter</taxon>
    </lineage>
</organism>
<dbReference type="Pfam" id="PF10884">
    <property type="entry name" value="DUF2683"/>
    <property type="match status" value="1"/>
</dbReference>
<sequence>METFIVQPKDQDERNAIEAFFKKLNISFKMEEREGLYDPDFVAKMKRGEEDVVAGRTTKITLDDIWK</sequence>
<dbReference type="OrthoDB" id="827255at2"/>
<dbReference type="InterPro" id="IPR020271">
    <property type="entry name" value="Uncharacterised_MJ1172"/>
</dbReference>
<evidence type="ECO:0000313" key="1">
    <source>
        <dbReference type="EMBL" id="SDF17515.1"/>
    </source>
</evidence>
<dbReference type="AlphaFoldDB" id="A0A1G7IY17"/>
<dbReference type="RefSeq" id="WP_090151922.1">
    <property type="nucleotide sequence ID" value="NZ_FNAN01000009.1"/>
</dbReference>
<evidence type="ECO:0000313" key="2">
    <source>
        <dbReference type="Proteomes" id="UP000198748"/>
    </source>
</evidence>
<dbReference type="STRING" id="659014.SAMN04487996_109128"/>